<dbReference type="EMBL" id="AP022597">
    <property type="protein sequence ID" value="BBY72831.1"/>
    <property type="molecule type" value="Genomic_DNA"/>
</dbReference>
<proteinExistence type="predicted"/>
<sequence>MRQGTGGVESLHQELERHVLIFVGRQAAPADPGQHVGNAGIAGQVDPQHQRVDEEAHQFVQGGIAPPGDRKAHGHIGSRGDLAEQHRQGGLHHHETGGVVRPRHRADVLLQLGRPVDVHVGAAVVGHRRVRSIRRQLDPFGQARQRALPIRELLDDRALRVVEVSELGSLPEGVIHVLHRQRRPLWGPSGAAAGIGDPQVVHQRIQRPTIRSNMMDHRHQHMLVVGGTEKLGLQGYFG</sequence>
<protein>
    <submittedName>
        <fullName evidence="2">Uncharacterized protein</fullName>
    </submittedName>
</protein>
<reference evidence="2 3" key="1">
    <citation type="journal article" date="2019" name="Emerg. Microbes Infect.">
        <title>Comprehensive subspecies identification of 175 nontuberculous mycobacteria species based on 7547 genomic profiles.</title>
        <authorList>
            <person name="Matsumoto Y."/>
            <person name="Kinjo T."/>
            <person name="Motooka D."/>
            <person name="Nabeya D."/>
            <person name="Jung N."/>
            <person name="Uechi K."/>
            <person name="Horii T."/>
            <person name="Iida T."/>
            <person name="Fujita J."/>
            <person name="Nakamura S."/>
        </authorList>
    </citation>
    <scope>NUCLEOTIDE SEQUENCE [LARGE SCALE GENOMIC DNA]</scope>
    <source>
        <strain evidence="2 3">JCM 30622</strain>
    </source>
</reference>
<feature type="region of interest" description="Disordered" evidence="1">
    <location>
        <begin position="48"/>
        <end position="77"/>
    </location>
</feature>
<evidence type="ECO:0000313" key="3">
    <source>
        <dbReference type="Proteomes" id="UP000466578"/>
    </source>
</evidence>
<name>A0ABN6AX58_9MYCO</name>
<dbReference type="Proteomes" id="UP000466578">
    <property type="component" value="Chromosome"/>
</dbReference>
<feature type="compositionally biased region" description="Basic and acidic residues" evidence="1">
    <location>
        <begin position="48"/>
        <end position="57"/>
    </location>
</feature>
<gene>
    <name evidence="2" type="ORF">MPRI_50180</name>
</gene>
<evidence type="ECO:0000256" key="1">
    <source>
        <dbReference type="SAM" id="MobiDB-lite"/>
    </source>
</evidence>
<organism evidence="2 3">
    <name type="scientific">Mycobacterium paraintracellulare</name>
    <dbReference type="NCBI Taxonomy" id="1138383"/>
    <lineage>
        <taxon>Bacteria</taxon>
        <taxon>Bacillati</taxon>
        <taxon>Actinomycetota</taxon>
        <taxon>Actinomycetes</taxon>
        <taxon>Mycobacteriales</taxon>
        <taxon>Mycobacteriaceae</taxon>
        <taxon>Mycobacterium</taxon>
        <taxon>Mycobacterium avium complex (MAC)</taxon>
    </lineage>
</organism>
<keyword evidence="3" id="KW-1185">Reference proteome</keyword>
<evidence type="ECO:0000313" key="2">
    <source>
        <dbReference type="EMBL" id="BBY72831.1"/>
    </source>
</evidence>
<accession>A0ABN6AX58</accession>